<dbReference type="Pfam" id="PF00156">
    <property type="entry name" value="Pribosyltran"/>
    <property type="match status" value="1"/>
</dbReference>
<keyword evidence="4" id="KW-1185">Reference proteome</keyword>
<dbReference type="InterPro" id="IPR029057">
    <property type="entry name" value="PRTase-like"/>
</dbReference>
<feature type="compositionally biased region" description="Low complexity" evidence="1">
    <location>
        <begin position="53"/>
        <end position="69"/>
    </location>
</feature>
<dbReference type="Proteomes" id="UP000464186">
    <property type="component" value="Chromosome"/>
</dbReference>
<evidence type="ECO:0000256" key="1">
    <source>
        <dbReference type="SAM" id="MobiDB-lite"/>
    </source>
</evidence>
<evidence type="ECO:0000259" key="2">
    <source>
        <dbReference type="Pfam" id="PF00156"/>
    </source>
</evidence>
<reference evidence="3 4" key="1">
    <citation type="submission" date="2020-01" db="EMBL/GenBank/DDBJ databases">
        <title>Pseudarthrobacter psychrotolerans sp. nov., isolated from antarctic soil.</title>
        <authorList>
            <person name="Shin Y."/>
            <person name="Park W."/>
        </authorList>
    </citation>
    <scope>NUCLEOTIDE SEQUENCE [LARGE SCALE GENOMIC DNA]</scope>
    <source>
        <strain evidence="3 4">YJ56</strain>
    </source>
</reference>
<gene>
    <name evidence="3" type="ORF">GU243_07655</name>
</gene>
<sequence>MKVPGRQRARVAGRRCIIVDDVLTTGATLAEAARALHLSGAVVMGAVVLAATRPPDSAGGESPGPEAGGKLPAPKK</sequence>
<feature type="domain" description="Phosphoribosyltransferase" evidence="2">
    <location>
        <begin position="9"/>
        <end position="51"/>
    </location>
</feature>
<organism evidence="3 4">
    <name type="scientific">Pseudarthrobacter psychrotolerans</name>
    <dbReference type="NCBI Taxonomy" id="2697569"/>
    <lineage>
        <taxon>Bacteria</taxon>
        <taxon>Bacillati</taxon>
        <taxon>Actinomycetota</taxon>
        <taxon>Actinomycetes</taxon>
        <taxon>Micrococcales</taxon>
        <taxon>Micrococcaceae</taxon>
        <taxon>Pseudarthrobacter</taxon>
    </lineage>
</organism>
<evidence type="ECO:0000313" key="3">
    <source>
        <dbReference type="EMBL" id="QHK22224.1"/>
    </source>
</evidence>
<dbReference type="CDD" id="cd06223">
    <property type="entry name" value="PRTases_typeI"/>
    <property type="match status" value="1"/>
</dbReference>
<feature type="region of interest" description="Disordered" evidence="1">
    <location>
        <begin position="53"/>
        <end position="76"/>
    </location>
</feature>
<dbReference type="Gene3D" id="3.40.50.2020">
    <property type="match status" value="1"/>
</dbReference>
<dbReference type="EMBL" id="CP047898">
    <property type="protein sequence ID" value="QHK22224.1"/>
    <property type="molecule type" value="Genomic_DNA"/>
</dbReference>
<dbReference type="KEGG" id="psey:GU243_07655"/>
<dbReference type="SUPFAM" id="SSF53271">
    <property type="entry name" value="PRTase-like"/>
    <property type="match status" value="1"/>
</dbReference>
<proteinExistence type="predicted"/>
<dbReference type="InterPro" id="IPR000836">
    <property type="entry name" value="PRTase_dom"/>
</dbReference>
<accession>A0A6P1NUL1</accession>
<evidence type="ECO:0000313" key="4">
    <source>
        <dbReference type="Proteomes" id="UP000464186"/>
    </source>
</evidence>
<name>A0A6P1NUL1_9MICC</name>
<protein>
    <recommendedName>
        <fullName evidence="2">Phosphoribosyltransferase domain-containing protein</fullName>
    </recommendedName>
</protein>
<dbReference type="AlphaFoldDB" id="A0A6P1NUL1"/>